<evidence type="ECO:0000256" key="3">
    <source>
        <dbReference type="SAM" id="MobiDB-lite"/>
    </source>
</evidence>
<reference evidence="5" key="1">
    <citation type="submission" date="2025-08" db="UniProtKB">
        <authorList>
            <consortium name="RefSeq"/>
        </authorList>
    </citation>
    <scope>IDENTIFICATION</scope>
</reference>
<dbReference type="PANTHER" id="PTHR10257">
    <property type="entry name" value="SERINE/THREONINE PROTEIN PHOSPHATASE 2A PP2A REGULATORY SUBUNIT B"/>
    <property type="match status" value="1"/>
</dbReference>
<dbReference type="GeneID" id="106608134"/>
<evidence type="ECO:0000256" key="2">
    <source>
        <dbReference type="PIRNR" id="PIRNR028043"/>
    </source>
</evidence>
<dbReference type="Gene3D" id="1.25.10.10">
    <property type="entry name" value="Leucine-rich Repeat Variant"/>
    <property type="match status" value="1"/>
</dbReference>
<feature type="compositionally biased region" description="Basic and acidic residues" evidence="3">
    <location>
        <begin position="1"/>
        <end position="13"/>
    </location>
</feature>
<dbReference type="PANTHER" id="PTHR10257:SF3">
    <property type="entry name" value="SERINE_THREONINE-PROTEIN PHOSPHATASE 2A 56 KDA REGULATORY SUBUNIT GAMMA ISOFORM"/>
    <property type="match status" value="1"/>
</dbReference>
<dbReference type="RefSeq" id="XP_014061352.2">
    <property type="nucleotide sequence ID" value="XM_014205877.2"/>
</dbReference>
<dbReference type="InterPro" id="IPR002554">
    <property type="entry name" value="PP2A_B56"/>
</dbReference>
<evidence type="ECO:0000256" key="1">
    <source>
        <dbReference type="ARBA" id="ARBA00009745"/>
    </source>
</evidence>
<dbReference type="InterPro" id="IPR011989">
    <property type="entry name" value="ARM-like"/>
</dbReference>
<dbReference type="Proteomes" id="UP001652741">
    <property type="component" value="Chromosome ssa06"/>
</dbReference>
<keyword evidence="4" id="KW-1185">Reference proteome</keyword>
<dbReference type="RefSeq" id="XP_045576977.1">
    <property type="nucleotide sequence ID" value="XM_045721021.1"/>
</dbReference>
<feature type="region of interest" description="Disordered" evidence="3">
    <location>
        <begin position="1"/>
        <end position="71"/>
    </location>
</feature>
<feature type="compositionally biased region" description="Polar residues" evidence="3">
    <location>
        <begin position="61"/>
        <end position="70"/>
    </location>
</feature>
<proteinExistence type="inferred from homology"/>
<accession>A0ABM3F0Y8</accession>
<evidence type="ECO:0000313" key="4">
    <source>
        <dbReference type="Proteomes" id="UP001652741"/>
    </source>
</evidence>
<evidence type="ECO:0000313" key="5">
    <source>
        <dbReference type="RefSeq" id="XP_045576977.1"/>
    </source>
</evidence>
<protein>
    <recommendedName>
        <fullName evidence="2">Serine/threonine protein phosphatase 2A regulatory subunit</fullName>
    </recommendedName>
</protein>
<dbReference type="Pfam" id="PF01603">
    <property type="entry name" value="B56"/>
    <property type="match status" value="1"/>
</dbReference>
<gene>
    <name evidence="5" type="primary">LOC106608134</name>
</gene>
<sequence length="571" mass="66457">MPNKAKKEKESGKVVKTGGQENDHEGSNRKGSNSVPPATQLLKGKQPGSQTPVKKDKRQSSSRFSLSNNRELQKLPAFKDVPPAEQEKLFVQKLRQCCVLFDFLSDPLSDLKWKEVKRAALSEMVEYITHNRNVITEPIYPEVVHVFAVNMFRTLPPSSNPTGAEFDPEEDEPTLEAAWPHLQLVYEFFLRFLESPDFQPNVAKKYIDQKFVMQLLDLFDSEDPRERDFLKTTLHRIYGKFLGLRAYIRKQINNIFYKFIYETERHNGIAELLEILGSIINGFALPLKEEHKIFLLKVLLPLHKVKSLSVYHPQLAYCVVQFLEKDSTLTEPTVMALLKYWPKTHSPKEVMFLNELEEILDVIEPSEFVKVMEPLFRQLAKCVSSPHFQVAERALYYWNNEYIMSLISDNAARILPIMFPSLYLNSKTHWNKTIHGLIYNALKLFMEMNQKLFDDCTQQFRTEKNKEKAKWKEREEAWVKIENLAKSNPQFLVYVDPSDLGSPMETDGPMMEDVNILKKTIEEEATQLQRNERKERVLVRRKSELPQDISTVKALETHRRANDMVTPHDGH</sequence>
<name>A0ABM3F0Y8_SALSA</name>
<dbReference type="SUPFAM" id="SSF48371">
    <property type="entry name" value="ARM repeat"/>
    <property type="match status" value="1"/>
</dbReference>
<dbReference type="PIRSF" id="PIRSF028043">
    <property type="entry name" value="PP2A_B56"/>
    <property type="match status" value="1"/>
</dbReference>
<organism evidence="4 5">
    <name type="scientific">Salmo salar</name>
    <name type="common">Atlantic salmon</name>
    <dbReference type="NCBI Taxonomy" id="8030"/>
    <lineage>
        <taxon>Eukaryota</taxon>
        <taxon>Metazoa</taxon>
        <taxon>Chordata</taxon>
        <taxon>Craniata</taxon>
        <taxon>Vertebrata</taxon>
        <taxon>Euteleostomi</taxon>
        <taxon>Actinopterygii</taxon>
        <taxon>Neopterygii</taxon>
        <taxon>Teleostei</taxon>
        <taxon>Protacanthopterygii</taxon>
        <taxon>Salmoniformes</taxon>
        <taxon>Salmonidae</taxon>
        <taxon>Salmoninae</taxon>
        <taxon>Salmo</taxon>
    </lineage>
</organism>
<dbReference type="InterPro" id="IPR016024">
    <property type="entry name" value="ARM-type_fold"/>
</dbReference>
<comment type="similarity">
    <text evidence="1">Belongs to the phosphatase 2A regulatory subunit B56 family.</text>
</comment>